<keyword evidence="2" id="KW-1185">Reference proteome</keyword>
<organism evidence="1 2">
    <name type="scientific">Rothia mucilaginosa (strain DY-18)</name>
    <name type="common">Stomatococcus mucilaginosus</name>
    <dbReference type="NCBI Taxonomy" id="680646"/>
    <lineage>
        <taxon>Bacteria</taxon>
        <taxon>Bacillati</taxon>
        <taxon>Actinomycetota</taxon>
        <taxon>Actinomycetes</taxon>
        <taxon>Micrococcales</taxon>
        <taxon>Micrococcaceae</taxon>
        <taxon>Rothia</taxon>
    </lineage>
</organism>
<dbReference type="KEGG" id="rmu:RMDY18_18240"/>
<reference evidence="1 2" key="2">
    <citation type="journal article" date="2010" name="J Osaka Dent Univ">
        <title>Isolation and identification of Rothia mucilaginosa from persistent apical periodontitis lesions.</title>
        <authorList>
            <person name="Yamane K."/>
            <person name="Yoshida M."/>
            <person name="Fujihira T."/>
            <person name="Baba T."/>
            <person name="Tsuji N."/>
            <person name="Hayashi H."/>
            <person name="Sugimori C."/>
            <person name="Yamanaka T."/>
            <person name="Mashimo C."/>
            <person name="Nambu T."/>
            <person name="Kawai H."/>
            <person name="Fukushima H."/>
        </authorList>
    </citation>
    <scope>NUCLEOTIDE SEQUENCE [LARGE SCALE GENOMIC DNA]</scope>
    <source>
        <strain evidence="1 2">DY-18</strain>
    </source>
</reference>
<reference evidence="1 2" key="3">
    <citation type="journal article" date="2010" name="Sequencing">
        <title>Complete Genome Sequence of Rothia mucilaginosa DY-18: A Clinical Isolate with Dense Meshwork-Like Structures from a Persistent Apical Periodontitis Lesion.</title>
        <authorList>
            <person name="Yamane K."/>
            <person name="Nambu T."/>
            <person name="Yamanaka T."/>
            <person name="Mashimo C."/>
            <person name="Sugimori C."/>
            <person name="Leung K.-P."/>
            <person name="Fukushima H."/>
        </authorList>
    </citation>
    <scope>NUCLEOTIDE SEQUENCE [LARGE SCALE GENOMIC DNA]</scope>
    <source>
        <strain evidence="1 2">DY-18</strain>
    </source>
</reference>
<protein>
    <submittedName>
        <fullName evidence="1">Beta-glucosidase-related glycosidase</fullName>
    </submittedName>
</protein>
<dbReference type="HOGENOM" id="CLU_1894642_0_0_11"/>
<dbReference type="Proteomes" id="UP000001883">
    <property type="component" value="Chromosome"/>
</dbReference>
<evidence type="ECO:0000313" key="1">
    <source>
        <dbReference type="EMBL" id="BAI65656.1"/>
    </source>
</evidence>
<name>D2NPT8_ROTMD</name>
<sequence length="134" mass="14273">MAVQHIRQTSSQLVALGTYLHDEGTVDFAQVTVAAENTIAVEGEAQTVGQFCGAELAAHVRAELLDVSGGAVGCYDGALAYRQGFRGGVVLSGVFLRGFSHGGLLLIYAEFSSMPKKAHHTEPGIRRRFVSPRI</sequence>
<keyword evidence="1" id="KW-0326">Glycosidase</keyword>
<keyword evidence="1" id="KW-0378">Hydrolase</keyword>
<gene>
    <name evidence="1" type="ordered locus">RMDY18_18240</name>
</gene>
<evidence type="ECO:0000313" key="2">
    <source>
        <dbReference type="Proteomes" id="UP000001883"/>
    </source>
</evidence>
<accession>D2NPT8</accession>
<dbReference type="GO" id="GO:0016798">
    <property type="term" value="F:hydrolase activity, acting on glycosyl bonds"/>
    <property type="evidence" value="ECO:0007669"/>
    <property type="project" value="UniProtKB-KW"/>
</dbReference>
<proteinExistence type="predicted"/>
<dbReference type="EMBL" id="AP011540">
    <property type="protein sequence ID" value="BAI65656.1"/>
    <property type="molecule type" value="Genomic_DNA"/>
</dbReference>
<reference evidence="2" key="1">
    <citation type="submission" date="2009-07" db="EMBL/GenBank/DDBJ databases">
        <title>Complete genome sequence of Rothia mucilaginosa DJ.</title>
        <authorList>
            <person name="Yamane K."/>
            <person name="Nambu T."/>
            <person name="Mashimo C."/>
            <person name="Sugimori C."/>
            <person name="Yamanaka T."/>
            <person name="Leung K."/>
            <person name="Fukushima H."/>
        </authorList>
    </citation>
    <scope>NUCLEOTIDE SEQUENCE [LARGE SCALE GENOMIC DNA]</scope>
    <source>
        <strain evidence="2">DY-18</strain>
    </source>
</reference>
<dbReference type="AlphaFoldDB" id="D2NPT8"/>